<comment type="subcellular location">
    <subcellularLocation>
        <location evidence="2">Cytoplasm</location>
    </subcellularLocation>
    <subcellularLocation>
        <location evidence="1">Nucleus</location>
    </subcellularLocation>
</comment>
<dbReference type="GO" id="GO:0002098">
    <property type="term" value="P:tRNA wobble uridine modification"/>
    <property type="evidence" value="ECO:0007669"/>
    <property type="project" value="InterPro"/>
</dbReference>
<feature type="compositionally biased region" description="Polar residues" evidence="9">
    <location>
        <begin position="422"/>
        <end position="434"/>
    </location>
</feature>
<dbReference type="GO" id="GO:0008023">
    <property type="term" value="C:transcription elongation factor complex"/>
    <property type="evidence" value="ECO:0007669"/>
    <property type="project" value="TreeGrafter"/>
</dbReference>
<evidence type="ECO:0000256" key="1">
    <source>
        <dbReference type="ARBA" id="ARBA00004123"/>
    </source>
</evidence>
<comment type="caution">
    <text evidence="10">The sequence shown here is derived from an EMBL/GenBank/DDBJ whole genome shotgun (WGS) entry which is preliminary data.</text>
</comment>
<dbReference type="PANTHER" id="PTHR12896">
    <property type="entry name" value="PAX6 NEIGHBOR PROTEIN PAXNEB"/>
    <property type="match status" value="1"/>
</dbReference>
<reference evidence="10" key="1">
    <citation type="submission" date="2014-03" db="EMBL/GenBank/DDBJ databases">
        <authorList>
            <person name="Casaregola S."/>
        </authorList>
    </citation>
    <scope>NUCLEOTIDE SEQUENCE [LARGE SCALE GENOMIC DNA]</scope>
    <source>
        <strain evidence="10">CLIB 918</strain>
    </source>
</reference>
<evidence type="ECO:0000256" key="2">
    <source>
        <dbReference type="ARBA" id="ARBA00004496"/>
    </source>
</evidence>
<dbReference type="AlphaFoldDB" id="A0A0J9X7C0"/>
<evidence type="ECO:0000256" key="7">
    <source>
        <dbReference type="ARBA" id="ARBA00022694"/>
    </source>
</evidence>
<dbReference type="InterPro" id="IPR027417">
    <property type="entry name" value="P-loop_NTPase"/>
</dbReference>
<feature type="region of interest" description="Disordered" evidence="9">
    <location>
        <begin position="416"/>
        <end position="476"/>
    </location>
</feature>
<dbReference type="Proteomes" id="UP000242525">
    <property type="component" value="Unassembled WGS sequence"/>
</dbReference>
<feature type="region of interest" description="Disordered" evidence="9">
    <location>
        <begin position="1"/>
        <end position="58"/>
    </location>
</feature>
<evidence type="ECO:0000256" key="6">
    <source>
        <dbReference type="ARBA" id="ARBA00022490"/>
    </source>
</evidence>
<dbReference type="UniPathway" id="UPA00988"/>
<evidence type="ECO:0000256" key="3">
    <source>
        <dbReference type="ARBA" id="ARBA00005043"/>
    </source>
</evidence>
<evidence type="ECO:0000256" key="9">
    <source>
        <dbReference type="SAM" id="MobiDB-lite"/>
    </source>
</evidence>
<evidence type="ECO:0000313" key="10">
    <source>
        <dbReference type="EMBL" id="CDO53337.1"/>
    </source>
</evidence>
<evidence type="ECO:0000256" key="5">
    <source>
        <dbReference type="ARBA" id="ARBA00020265"/>
    </source>
</evidence>
<comment type="similarity">
    <text evidence="4">Belongs to the ELP4 family.</text>
</comment>
<dbReference type="OrthoDB" id="289162at2759"/>
<comment type="pathway">
    <text evidence="3">tRNA modification; 5-methoxycarbonylmethyl-2-thiouridine-tRNA biosynthesis.</text>
</comment>
<feature type="compositionally biased region" description="Low complexity" evidence="9">
    <location>
        <begin position="449"/>
        <end position="458"/>
    </location>
</feature>
<dbReference type="PANTHER" id="PTHR12896:SF1">
    <property type="entry name" value="ELONGATOR COMPLEX PROTEIN 4"/>
    <property type="match status" value="1"/>
</dbReference>
<dbReference type="InterPro" id="IPR008728">
    <property type="entry name" value="Elongator_complex_protein_4"/>
</dbReference>
<keyword evidence="6" id="KW-0963">Cytoplasm</keyword>
<sequence length="476" mass="52101">MSFKRKTVTINSSSSRAPGIGQPSTLRGPPLAGRGAPPPISAHRSGPLQKPSSKPPVKDRLQHIAIRPSIHSAVSTISTGSNGLDDILQHGGLPLGSVLLVEESGNTDFASILLRSFAALGIHHNRTGLSEQSSNPFDSKVIAVGVEDFWGAELPGNYVGSSKDQKKLKIKEDEKKVTVGNLANETSERNKSLKIAWRYANQGNTTKDQTANGKHHYTTLFDYKSRIRPQPNPNELEAIGLQQIFSSKGNGSFFQAILKRLALSIEQTLKKCPDSVIRIVVPSLLHPAVYPPDCSVPKEFISFIHGLVYLAKKHSDHVAILMSISLELFPRELSAVRWAEILVDGVLQIDPFPEKMENLSTEAPNDDDGSTKNKPYQGLVHIYKLPVFSQRGHMEVRRGEFAFRVGRKSFEIDEWGIPVEEPTQNEVPAPSNSAEEIDINQKHAEEGHSSCSSSSCSSGTASKTTKPAVDLRKLDF</sequence>
<keyword evidence="11" id="KW-1185">Reference proteome</keyword>
<evidence type="ECO:0000313" key="11">
    <source>
        <dbReference type="Proteomes" id="UP000242525"/>
    </source>
</evidence>
<keyword evidence="7" id="KW-0819">tRNA processing</keyword>
<dbReference type="CDD" id="cd19494">
    <property type="entry name" value="Elp4"/>
    <property type="match status" value="1"/>
</dbReference>
<evidence type="ECO:0000256" key="4">
    <source>
        <dbReference type="ARBA" id="ARBA00007573"/>
    </source>
</evidence>
<name>A0A0J9X7C0_GEOCN</name>
<accession>A0A0J9X7C0</accession>
<dbReference type="Pfam" id="PF05625">
    <property type="entry name" value="PAXNEB"/>
    <property type="match status" value="1"/>
</dbReference>
<protein>
    <recommendedName>
        <fullName evidence="5">Elongator complex protein 4</fullName>
    </recommendedName>
</protein>
<organism evidence="10 11">
    <name type="scientific">Geotrichum candidum</name>
    <name type="common">Oospora lactis</name>
    <name type="synonym">Dipodascus geotrichum</name>
    <dbReference type="NCBI Taxonomy" id="1173061"/>
    <lineage>
        <taxon>Eukaryota</taxon>
        <taxon>Fungi</taxon>
        <taxon>Dikarya</taxon>
        <taxon>Ascomycota</taxon>
        <taxon>Saccharomycotina</taxon>
        <taxon>Dipodascomycetes</taxon>
        <taxon>Dipodascales</taxon>
        <taxon>Dipodascaceae</taxon>
        <taxon>Geotrichum</taxon>
    </lineage>
</organism>
<dbReference type="GO" id="GO:0005737">
    <property type="term" value="C:cytoplasm"/>
    <property type="evidence" value="ECO:0007669"/>
    <property type="project" value="UniProtKB-SubCell"/>
</dbReference>
<dbReference type="GO" id="GO:0033588">
    <property type="term" value="C:elongator holoenzyme complex"/>
    <property type="evidence" value="ECO:0007669"/>
    <property type="project" value="InterPro"/>
</dbReference>
<gene>
    <name evidence="10" type="ORF">BN980_GECA05s00213g</name>
</gene>
<dbReference type="Gene3D" id="3.40.50.300">
    <property type="entry name" value="P-loop containing nucleotide triphosphate hydrolases"/>
    <property type="match status" value="1"/>
</dbReference>
<proteinExistence type="inferred from homology"/>
<feature type="compositionally biased region" description="Basic and acidic residues" evidence="9">
    <location>
        <begin position="439"/>
        <end position="448"/>
    </location>
</feature>
<dbReference type="STRING" id="1173061.A0A0J9X7C0"/>
<feature type="compositionally biased region" description="Low complexity" evidence="9">
    <location>
        <begin position="26"/>
        <end position="35"/>
    </location>
</feature>
<evidence type="ECO:0000256" key="8">
    <source>
        <dbReference type="ARBA" id="ARBA00023242"/>
    </source>
</evidence>
<keyword evidence="8" id="KW-0539">Nucleus</keyword>
<dbReference type="EMBL" id="CCBN010000005">
    <property type="protein sequence ID" value="CDO53337.1"/>
    <property type="molecule type" value="Genomic_DNA"/>
</dbReference>